<organism evidence="2 3">
    <name type="scientific">Paenibacillus popilliae ATCC 14706</name>
    <dbReference type="NCBI Taxonomy" id="1212764"/>
    <lineage>
        <taxon>Bacteria</taxon>
        <taxon>Bacillati</taxon>
        <taxon>Bacillota</taxon>
        <taxon>Bacilli</taxon>
        <taxon>Bacillales</taxon>
        <taxon>Paenibacillaceae</taxon>
        <taxon>Paenibacillus</taxon>
    </lineage>
</organism>
<proteinExistence type="predicted"/>
<gene>
    <name evidence="2" type="ORF">PPOP_3577</name>
</gene>
<protein>
    <submittedName>
        <fullName evidence="2">Uncharacterized protein</fullName>
    </submittedName>
</protein>
<feature type="signal peptide" evidence="1">
    <location>
        <begin position="1"/>
        <end position="25"/>
    </location>
</feature>
<dbReference type="Proteomes" id="UP000029453">
    <property type="component" value="Unassembled WGS sequence"/>
</dbReference>
<evidence type="ECO:0000313" key="2">
    <source>
        <dbReference type="EMBL" id="GAC44174.1"/>
    </source>
</evidence>
<comment type="caution">
    <text evidence="2">The sequence shown here is derived from an EMBL/GenBank/DDBJ whole genome shotgun (WGS) entry which is preliminary data.</text>
</comment>
<feature type="non-terminal residue" evidence="2">
    <location>
        <position position="155"/>
    </location>
</feature>
<evidence type="ECO:0000313" key="3">
    <source>
        <dbReference type="Proteomes" id="UP000029453"/>
    </source>
</evidence>
<accession>M9M506</accession>
<evidence type="ECO:0000256" key="1">
    <source>
        <dbReference type="SAM" id="SignalP"/>
    </source>
</evidence>
<feature type="chain" id="PRO_5004100544" evidence="1">
    <location>
        <begin position="26"/>
        <end position="155"/>
    </location>
</feature>
<keyword evidence="3" id="KW-1185">Reference proteome</keyword>
<keyword evidence="1" id="KW-0732">Signal</keyword>
<name>M9M506_PAEPP</name>
<dbReference type="AlphaFoldDB" id="M9M506"/>
<reference evidence="2 3" key="1">
    <citation type="submission" date="2012-10" db="EMBL/GenBank/DDBJ databases">
        <title>Draft Genome Sequence of Paenibacillus popilliae ATCC 14706T.</title>
        <authorList>
            <person name="Iiyama K."/>
            <person name="Mori K."/>
            <person name="Mon H."/>
            <person name="Chieda Y."/>
            <person name="Lee J.M."/>
            <person name="Kusakabe T."/>
            <person name="Tashiro K."/>
            <person name="Asano S."/>
            <person name="Yasunaga-Aoki C."/>
            <person name="Shimizu S."/>
        </authorList>
    </citation>
    <scope>NUCLEOTIDE SEQUENCE [LARGE SCALE GENOMIC DNA]</scope>
    <source>
        <strain evidence="2 3">ATCC 14706</strain>
    </source>
</reference>
<dbReference type="EMBL" id="BALG01000355">
    <property type="protein sequence ID" value="GAC44174.1"/>
    <property type="molecule type" value="Genomic_DNA"/>
</dbReference>
<sequence>MIKNKLIATGMVTGTLLLSPTHIFADSISNVTNMSQNQVENFVIGVITEANPDFSTVEYNDSQGNVQSVKIVFENGRNTTFIKGDKVKVINKDKWKSYATPEFMSKLTDEAKSAESQTVDIDSPKGSTKTYADFIQKLEAIANTVIGEITEIEPG</sequence>